<dbReference type="EMBL" id="JAACXV010000085">
    <property type="protein sequence ID" value="KAF7283961.1"/>
    <property type="molecule type" value="Genomic_DNA"/>
</dbReference>
<sequence length="133" mass="14834">MYCASSVRQYFLQRFENKINQPSQIRLLPLSHLRKFNQNKPPTSDRPNCHQRQRKLSRGPPPLLVVGGRGRTGAVAAPPLADDVRGTRATPDLGHLLMTFCLAADKNRPSRLQIQSFGIQSTPSWPPTPPVIS</sequence>
<reference evidence="2" key="1">
    <citation type="submission" date="2020-08" db="EMBL/GenBank/DDBJ databases">
        <title>Genome sequencing and assembly of the red palm weevil Rhynchophorus ferrugineus.</title>
        <authorList>
            <person name="Dias G.B."/>
            <person name="Bergman C.M."/>
            <person name="Manee M."/>
        </authorList>
    </citation>
    <scope>NUCLEOTIDE SEQUENCE</scope>
    <source>
        <strain evidence="2">AA-2017</strain>
        <tissue evidence="2">Whole larva</tissue>
    </source>
</reference>
<dbReference type="Proteomes" id="UP000625711">
    <property type="component" value="Unassembled WGS sequence"/>
</dbReference>
<evidence type="ECO:0000256" key="1">
    <source>
        <dbReference type="SAM" id="MobiDB-lite"/>
    </source>
</evidence>
<comment type="caution">
    <text evidence="2">The sequence shown here is derived from an EMBL/GenBank/DDBJ whole genome shotgun (WGS) entry which is preliminary data.</text>
</comment>
<evidence type="ECO:0000313" key="2">
    <source>
        <dbReference type="EMBL" id="KAF7283961.1"/>
    </source>
</evidence>
<keyword evidence="3" id="KW-1185">Reference proteome</keyword>
<evidence type="ECO:0000313" key="3">
    <source>
        <dbReference type="Proteomes" id="UP000625711"/>
    </source>
</evidence>
<accession>A0A834MHC8</accession>
<name>A0A834MHC8_RHYFE</name>
<organism evidence="2 3">
    <name type="scientific">Rhynchophorus ferrugineus</name>
    <name type="common">Red palm weevil</name>
    <name type="synonym">Curculio ferrugineus</name>
    <dbReference type="NCBI Taxonomy" id="354439"/>
    <lineage>
        <taxon>Eukaryota</taxon>
        <taxon>Metazoa</taxon>
        <taxon>Ecdysozoa</taxon>
        <taxon>Arthropoda</taxon>
        <taxon>Hexapoda</taxon>
        <taxon>Insecta</taxon>
        <taxon>Pterygota</taxon>
        <taxon>Neoptera</taxon>
        <taxon>Endopterygota</taxon>
        <taxon>Coleoptera</taxon>
        <taxon>Polyphaga</taxon>
        <taxon>Cucujiformia</taxon>
        <taxon>Curculionidae</taxon>
        <taxon>Dryophthorinae</taxon>
        <taxon>Rhynchophorus</taxon>
    </lineage>
</organism>
<feature type="region of interest" description="Disordered" evidence="1">
    <location>
        <begin position="35"/>
        <end position="86"/>
    </location>
</feature>
<gene>
    <name evidence="2" type="ORF">GWI33_022784</name>
</gene>
<dbReference type="AlphaFoldDB" id="A0A834MHC8"/>
<protein>
    <submittedName>
        <fullName evidence="2">Uncharacterized protein</fullName>
    </submittedName>
</protein>
<proteinExistence type="predicted"/>